<accession>A0ACC3D0Y2</accession>
<sequence>MSEEAKTLLEKKENLTNNQKQTLRALRKTMKSAISRNKIQEATYVQIAAQFKSIQDEIDEGKSDKPTQDDELDKNMEKKISEAFERLKAADEENPVDATKPYATPWRPRNYMSAFAFIPRYLEVNQNICSAVYLRHPVARPGLAEVPSPFSMETSQLAFNWYLRRR</sequence>
<gene>
    <name evidence="1" type="ORF">LTS18_009139</name>
</gene>
<keyword evidence="2" id="KW-1185">Reference proteome</keyword>
<evidence type="ECO:0000313" key="2">
    <source>
        <dbReference type="Proteomes" id="UP001186974"/>
    </source>
</evidence>
<reference evidence="1" key="1">
    <citation type="submission" date="2024-09" db="EMBL/GenBank/DDBJ databases">
        <title>Black Yeasts Isolated from many extreme environments.</title>
        <authorList>
            <person name="Coleine C."/>
            <person name="Stajich J.E."/>
            <person name="Selbmann L."/>
        </authorList>
    </citation>
    <scope>NUCLEOTIDE SEQUENCE</scope>
    <source>
        <strain evidence="1">CCFEE 5737</strain>
    </source>
</reference>
<protein>
    <submittedName>
        <fullName evidence="1">Uncharacterized protein</fullName>
    </submittedName>
</protein>
<comment type="caution">
    <text evidence="1">The sequence shown here is derived from an EMBL/GenBank/DDBJ whole genome shotgun (WGS) entry which is preliminary data.</text>
</comment>
<evidence type="ECO:0000313" key="1">
    <source>
        <dbReference type="EMBL" id="KAK3060178.1"/>
    </source>
</evidence>
<name>A0ACC3D0Y2_9PEZI</name>
<dbReference type="Proteomes" id="UP001186974">
    <property type="component" value="Unassembled WGS sequence"/>
</dbReference>
<organism evidence="1 2">
    <name type="scientific">Coniosporium uncinatum</name>
    <dbReference type="NCBI Taxonomy" id="93489"/>
    <lineage>
        <taxon>Eukaryota</taxon>
        <taxon>Fungi</taxon>
        <taxon>Dikarya</taxon>
        <taxon>Ascomycota</taxon>
        <taxon>Pezizomycotina</taxon>
        <taxon>Dothideomycetes</taxon>
        <taxon>Dothideomycetes incertae sedis</taxon>
        <taxon>Coniosporium</taxon>
    </lineage>
</organism>
<dbReference type="EMBL" id="JAWDJW010008793">
    <property type="protein sequence ID" value="KAK3060178.1"/>
    <property type="molecule type" value="Genomic_DNA"/>
</dbReference>
<proteinExistence type="predicted"/>